<evidence type="ECO:0000313" key="3">
    <source>
        <dbReference type="Proteomes" id="UP001286313"/>
    </source>
</evidence>
<feature type="region of interest" description="Disordered" evidence="1">
    <location>
        <begin position="31"/>
        <end position="70"/>
    </location>
</feature>
<evidence type="ECO:0000256" key="1">
    <source>
        <dbReference type="SAM" id="MobiDB-lite"/>
    </source>
</evidence>
<feature type="compositionally biased region" description="Basic and acidic residues" evidence="1">
    <location>
        <begin position="53"/>
        <end position="70"/>
    </location>
</feature>
<dbReference type="Proteomes" id="UP001286313">
    <property type="component" value="Unassembled WGS sequence"/>
</dbReference>
<protein>
    <submittedName>
        <fullName evidence="2">Uncharacterized protein</fullName>
    </submittedName>
</protein>
<reference evidence="2" key="1">
    <citation type="submission" date="2023-10" db="EMBL/GenBank/DDBJ databases">
        <title>Genome assemblies of two species of porcelain crab, Petrolisthes cinctipes and Petrolisthes manimaculis (Anomura: Porcellanidae).</title>
        <authorList>
            <person name="Angst P."/>
        </authorList>
    </citation>
    <scope>NUCLEOTIDE SEQUENCE</scope>
    <source>
        <strain evidence="2">PB745_01</strain>
        <tissue evidence="2">Gill</tissue>
    </source>
</reference>
<keyword evidence="3" id="KW-1185">Reference proteome</keyword>
<proteinExistence type="predicted"/>
<dbReference type="AlphaFoldDB" id="A0AAE1EIF5"/>
<organism evidence="2 3">
    <name type="scientific">Petrolisthes cinctipes</name>
    <name type="common">Flat porcelain crab</name>
    <dbReference type="NCBI Taxonomy" id="88211"/>
    <lineage>
        <taxon>Eukaryota</taxon>
        <taxon>Metazoa</taxon>
        <taxon>Ecdysozoa</taxon>
        <taxon>Arthropoda</taxon>
        <taxon>Crustacea</taxon>
        <taxon>Multicrustacea</taxon>
        <taxon>Malacostraca</taxon>
        <taxon>Eumalacostraca</taxon>
        <taxon>Eucarida</taxon>
        <taxon>Decapoda</taxon>
        <taxon>Pleocyemata</taxon>
        <taxon>Anomura</taxon>
        <taxon>Galatheoidea</taxon>
        <taxon>Porcellanidae</taxon>
        <taxon>Petrolisthes</taxon>
    </lineage>
</organism>
<sequence>MDGRTFLAASLVIIMDSHTVKTFMTEALRDGKSGGWKIEQRGEKGGQGGGGGGERRNKRREDKGQEYMVV</sequence>
<name>A0AAE1EIF5_PETCI</name>
<accession>A0AAE1EIF5</accession>
<feature type="compositionally biased region" description="Basic and acidic residues" evidence="1">
    <location>
        <begin position="31"/>
        <end position="44"/>
    </location>
</feature>
<gene>
    <name evidence="2" type="ORF">Pcinc_042821</name>
</gene>
<comment type="caution">
    <text evidence="2">The sequence shown here is derived from an EMBL/GenBank/DDBJ whole genome shotgun (WGS) entry which is preliminary data.</text>
</comment>
<evidence type="ECO:0000313" key="2">
    <source>
        <dbReference type="EMBL" id="KAK3850481.1"/>
    </source>
</evidence>
<dbReference type="EMBL" id="JAWQEG010008362">
    <property type="protein sequence ID" value="KAK3850481.1"/>
    <property type="molecule type" value="Genomic_DNA"/>
</dbReference>